<dbReference type="InterPro" id="IPR025836">
    <property type="entry name" value="Zn_knuckle_CX2CX4HX4C"/>
</dbReference>
<evidence type="ECO:0000256" key="3">
    <source>
        <dbReference type="SAM" id="SignalP"/>
    </source>
</evidence>
<dbReference type="Pfam" id="PF14392">
    <property type="entry name" value="zf-CCHC_4"/>
    <property type="match status" value="1"/>
</dbReference>
<dbReference type="InterPro" id="IPR036691">
    <property type="entry name" value="Endo/exonu/phosph_ase_sf"/>
</dbReference>
<reference evidence="5 6" key="1">
    <citation type="journal article" date="2020" name="bioRxiv">
        <title>Sequence and annotation of 42 cannabis genomes reveals extensive copy number variation in cannabinoid synthesis and pathogen resistance genes.</title>
        <authorList>
            <person name="Mckernan K.J."/>
            <person name="Helbert Y."/>
            <person name="Kane L.T."/>
            <person name="Ebling H."/>
            <person name="Zhang L."/>
            <person name="Liu B."/>
            <person name="Eaton Z."/>
            <person name="Mclaughlin S."/>
            <person name="Kingan S."/>
            <person name="Baybayan P."/>
            <person name="Concepcion G."/>
            <person name="Jordan M."/>
            <person name="Riva A."/>
            <person name="Barbazuk W."/>
            <person name="Harkins T."/>
        </authorList>
    </citation>
    <scope>NUCLEOTIDE SEQUENCE [LARGE SCALE GENOMIC DNA]</scope>
    <source>
        <strain evidence="6">cv. Jamaican Lion 4</strain>
        <tissue evidence="5">Leaf</tissue>
    </source>
</reference>
<dbReference type="InterPro" id="IPR008889">
    <property type="entry name" value="VQ"/>
</dbReference>
<feature type="region of interest" description="Disordered" evidence="2">
    <location>
        <begin position="939"/>
        <end position="965"/>
    </location>
</feature>
<dbReference type="PANTHER" id="PTHR33179:SF29">
    <property type="entry name" value="OS06G0666400 PROTEIN"/>
    <property type="match status" value="1"/>
</dbReference>
<dbReference type="Gene3D" id="3.60.10.10">
    <property type="entry name" value="Endonuclease/exonuclease/phosphatase"/>
    <property type="match status" value="1"/>
</dbReference>
<dbReference type="Pfam" id="PF14111">
    <property type="entry name" value="DUF4283"/>
    <property type="match status" value="1"/>
</dbReference>
<feature type="domain" description="CCHC-type" evidence="4">
    <location>
        <begin position="225"/>
        <end position="240"/>
    </location>
</feature>
<feature type="compositionally biased region" description="Polar residues" evidence="2">
    <location>
        <begin position="951"/>
        <end position="965"/>
    </location>
</feature>
<name>A0A7J6HX45_CANSA</name>
<evidence type="ECO:0000256" key="1">
    <source>
        <dbReference type="PROSITE-ProRule" id="PRU00047"/>
    </source>
</evidence>
<keyword evidence="1" id="KW-0862">Zinc</keyword>
<evidence type="ECO:0000256" key="2">
    <source>
        <dbReference type="SAM" id="MobiDB-lite"/>
    </source>
</evidence>
<keyword evidence="1" id="KW-0479">Metal-binding</keyword>
<organism evidence="5 6">
    <name type="scientific">Cannabis sativa</name>
    <name type="common">Hemp</name>
    <name type="synonym">Marijuana</name>
    <dbReference type="NCBI Taxonomy" id="3483"/>
    <lineage>
        <taxon>Eukaryota</taxon>
        <taxon>Viridiplantae</taxon>
        <taxon>Streptophyta</taxon>
        <taxon>Embryophyta</taxon>
        <taxon>Tracheophyta</taxon>
        <taxon>Spermatophyta</taxon>
        <taxon>Magnoliopsida</taxon>
        <taxon>eudicotyledons</taxon>
        <taxon>Gunneridae</taxon>
        <taxon>Pentapetalae</taxon>
        <taxon>rosids</taxon>
        <taxon>fabids</taxon>
        <taxon>Rosales</taxon>
        <taxon>Cannabaceae</taxon>
        <taxon>Cannabis</taxon>
    </lineage>
</organism>
<dbReference type="EMBL" id="JAATIQ010000020">
    <property type="protein sequence ID" value="KAF4399857.1"/>
    <property type="molecule type" value="Genomic_DNA"/>
</dbReference>
<evidence type="ECO:0000313" key="6">
    <source>
        <dbReference type="Proteomes" id="UP000583929"/>
    </source>
</evidence>
<keyword evidence="3" id="KW-0732">Signal</keyword>
<dbReference type="InterPro" id="IPR025558">
    <property type="entry name" value="DUF4283"/>
</dbReference>
<dbReference type="AlphaFoldDB" id="A0A7J6HX45"/>
<feature type="region of interest" description="Disordered" evidence="2">
    <location>
        <begin position="404"/>
        <end position="448"/>
    </location>
</feature>
<dbReference type="Proteomes" id="UP000583929">
    <property type="component" value="Unassembled WGS sequence"/>
</dbReference>
<dbReference type="PROSITE" id="PS50158">
    <property type="entry name" value="ZF_CCHC"/>
    <property type="match status" value="1"/>
</dbReference>
<feature type="chain" id="PRO_5029724422" description="CCHC-type domain-containing protein" evidence="3">
    <location>
        <begin position="20"/>
        <end position="965"/>
    </location>
</feature>
<protein>
    <recommendedName>
        <fullName evidence="4">CCHC-type domain-containing protein</fullName>
    </recommendedName>
</protein>
<keyword evidence="6" id="KW-1185">Reference proteome</keyword>
<accession>A0A7J6HX45</accession>
<gene>
    <name evidence="5" type="ORF">G4B88_021071</name>
</gene>
<dbReference type="GO" id="GO:0003676">
    <property type="term" value="F:nucleic acid binding"/>
    <property type="evidence" value="ECO:0007669"/>
    <property type="project" value="InterPro"/>
</dbReference>
<dbReference type="Pfam" id="PF05678">
    <property type="entry name" value="VQ"/>
    <property type="match status" value="1"/>
</dbReference>
<dbReference type="InterPro" id="IPR039609">
    <property type="entry name" value="VQ_15/22"/>
</dbReference>
<dbReference type="SUPFAM" id="SSF56219">
    <property type="entry name" value="DNase I-like"/>
    <property type="match status" value="1"/>
</dbReference>
<evidence type="ECO:0000313" key="5">
    <source>
        <dbReference type="EMBL" id="KAF4399857.1"/>
    </source>
</evidence>
<keyword evidence="1" id="KW-0863">Zinc-finger</keyword>
<feature type="region of interest" description="Disordered" evidence="2">
    <location>
        <begin position="781"/>
        <end position="809"/>
    </location>
</feature>
<dbReference type="InterPro" id="IPR001878">
    <property type="entry name" value="Znf_CCHC"/>
</dbReference>
<evidence type="ECO:0000259" key="4">
    <source>
        <dbReference type="PROSITE" id="PS50158"/>
    </source>
</evidence>
<proteinExistence type="predicted"/>
<dbReference type="PANTHER" id="PTHR33179">
    <property type="entry name" value="VQ MOTIF-CONTAINING PROTEIN"/>
    <property type="match status" value="1"/>
</dbReference>
<feature type="signal peptide" evidence="3">
    <location>
        <begin position="1"/>
        <end position="19"/>
    </location>
</feature>
<dbReference type="GO" id="GO:0008270">
    <property type="term" value="F:zinc ion binding"/>
    <property type="evidence" value="ECO:0007669"/>
    <property type="project" value="UniProtKB-KW"/>
</dbReference>
<sequence>MFDMFLVLFLMMSGTTNDAVEEIVNMASQLAVETEEDWEVNEEEAKVFLEKTVVGKVISRKPMNGKLFHSIFSRMWKNIGEWRVKVIEEAHMATYVRISFDSKEDARLILDKQPWLFNGGILLLEEWPLSDRWQDAGLNRVVCWVKMKGFVLKSFTLNNVKRLAQLAGDVLEIKWSDPQQAFMNGYVRVKIGFPLNKSVFVGRFVPAGTSKSWVQLKFERLPMLCFNCGFWGHEQADCKELPAMEDIGEGHKVLKYGYWLKDEHPTPNCIDAHKQNAIKMISEAGKNSGVDYGLNEKAAATAIQAEIGQTRGTVMVSHEQGSEVGRVSGVVAPAFGGKAVGNLNDGQNTTGPDSSLGPIDCPLVPCDALEAQVLKSNTHMTNSGPTTYARTAGGEVSNEIYLSASRTEVRGNGSEDEGEGDQKKRKGGAGFVVTESNEGNGKKNKGKEILSCPSTSNLDDKLPLFPSLVTEAHKGRKGVSHGQRRKISIKNRARHVNREKAEMGHSSSEQMVEGIHGFMVAGGSQDGTFVFGAATEPTNEARDTTITSPEDDINIRIDSSSPGHILVEVAGKDFLPWTLTCFYGHPEANFCSVKSELTWCNEHESNQVMERLDRGLCNEEWLSCFEGADIRVLDWWESDHRPLLVDLPIAVERERCGQTKRKTRFHFEEAWCDDDECKDIVLNEWHDDLKLGDGTWDEDFIKAVFNQEDAEMILTLPNVGWDTADKILWHYTKNGPTTTTNLFPDNRVSDSTVVVTTAAASTDLVGSGSSSPTAAAAAAAGANRFSPEGGRVSKPVRRRSRASRRTPTTLLNTDTTNFRAMVQQFTGGPTAPFANSGAHPGGPGFVFGLGGGGTRQNFVNPSAGMVPALAGYNYHPQPPPQPQPPTQNLYQQQYPFSLSTGAGDDAFVQRLNSGSRPMMGHTNNMGVSTEDFLMAGVSGSQVAGAGPPRPSLNSGNENRSNNFMF</sequence>
<comment type="caution">
    <text evidence="5">The sequence shown here is derived from an EMBL/GenBank/DDBJ whole genome shotgun (WGS) entry which is preliminary data.</text>
</comment>
<feature type="compositionally biased region" description="Basic residues" evidence="2">
    <location>
        <begin position="794"/>
        <end position="804"/>
    </location>
</feature>